<dbReference type="Proteomes" id="UP000309186">
    <property type="component" value="Unassembled WGS sequence"/>
</dbReference>
<organism evidence="2 3">
    <name type="scientific">Pseudoalteromonas phenolica</name>
    <dbReference type="NCBI Taxonomy" id="161398"/>
    <lineage>
        <taxon>Bacteria</taxon>
        <taxon>Pseudomonadati</taxon>
        <taxon>Pseudomonadota</taxon>
        <taxon>Gammaproteobacteria</taxon>
        <taxon>Alteromonadales</taxon>
        <taxon>Pseudoalteromonadaceae</taxon>
        <taxon>Pseudoalteromonas</taxon>
    </lineage>
</organism>
<feature type="transmembrane region" description="Helical" evidence="1">
    <location>
        <begin position="101"/>
        <end position="118"/>
    </location>
</feature>
<dbReference type="AlphaFoldDB" id="A0A5R9Q567"/>
<evidence type="ECO:0000313" key="2">
    <source>
        <dbReference type="EMBL" id="TLX47399.1"/>
    </source>
</evidence>
<evidence type="ECO:0000313" key="3">
    <source>
        <dbReference type="Proteomes" id="UP000309186"/>
    </source>
</evidence>
<name>A0A5R9Q567_9GAMM</name>
<gene>
    <name evidence="2" type="ORF">C1E24_08580</name>
</gene>
<comment type="caution">
    <text evidence="2">The sequence shown here is derived from an EMBL/GenBank/DDBJ whole genome shotgun (WGS) entry which is preliminary data.</text>
</comment>
<feature type="transmembrane region" description="Helical" evidence="1">
    <location>
        <begin position="67"/>
        <end position="95"/>
    </location>
</feature>
<keyword evidence="1" id="KW-0812">Transmembrane</keyword>
<keyword evidence="1" id="KW-0472">Membrane</keyword>
<protein>
    <submittedName>
        <fullName evidence="2">Uncharacterized protein</fullName>
    </submittedName>
</protein>
<evidence type="ECO:0000256" key="1">
    <source>
        <dbReference type="SAM" id="Phobius"/>
    </source>
</evidence>
<feature type="transmembrane region" description="Helical" evidence="1">
    <location>
        <begin position="7"/>
        <end position="29"/>
    </location>
</feature>
<feature type="transmembrane region" description="Helical" evidence="1">
    <location>
        <begin position="35"/>
        <end position="55"/>
    </location>
</feature>
<keyword evidence="1" id="KW-1133">Transmembrane helix</keyword>
<proteinExistence type="predicted"/>
<reference evidence="2 3" key="1">
    <citation type="submission" date="2018-01" db="EMBL/GenBank/DDBJ databases">
        <title>Co-occurrence of chitin degradation, pigmentation and bioactivity in marine Pseudoalteromonas.</title>
        <authorList>
            <person name="Paulsen S."/>
            <person name="Gram L."/>
            <person name="Machado H."/>
        </authorList>
    </citation>
    <scope>NUCLEOTIDE SEQUENCE [LARGE SCALE GENOMIC DNA]</scope>
    <source>
        <strain evidence="2 3">S3663</strain>
    </source>
</reference>
<accession>A0A5R9Q567</accession>
<dbReference type="EMBL" id="PPSW01000012">
    <property type="protein sequence ID" value="TLX47399.1"/>
    <property type="molecule type" value="Genomic_DNA"/>
</dbReference>
<sequence length="132" mass="14441">MFKFNNPIIFIVSFTAVSAILGLIVNVYSYVSHDVLEPLSALLYIFGLVASASLLRGHGLGQNFVKIFWLCQIFVVGWSGTKLGFSFAVAISLHFNITPDSYMVINLIGVLMAVLCVLKLNKSEVKAQAVRA</sequence>